<accession>A0A7N2LD09</accession>
<dbReference type="AlphaFoldDB" id="A0A7N2LD09"/>
<keyword evidence="3" id="KW-1185">Reference proteome</keyword>
<dbReference type="EnsemblPlants" id="QL04p005979:mrna">
    <property type="protein sequence ID" value="QL04p005979:mrna"/>
    <property type="gene ID" value="QL04p005979"/>
</dbReference>
<proteinExistence type="predicted"/>
<evidence type="ECO:0000313" key="3">
    <source>
        <dbReference type="Proteomes" id="UP000594261"/>
    </source>
</evidence>
<dbReference type="Proteomes" id="UP000594261">
    <property type="component" value="Chromosome 4"/>
</dbReference>
<dbReference type="Gramene" id="QL04p005979:mrna">
    <property type="protein sequence ID" value="QL04p005979:mrna"/>
    <property type="gene ID" value="QL04p005979"/>
</dbReference>
<evidence type="ECO:0000256" key="1">
    <source>
        <dbReference type="SAM" id="MobiDB-lite"/>
    </source>
</evidence>
<feature type="region of interest" description="Disordered" evidence="1">
    <location>
        <begin position="171"/>
        <end position="215"/>
    </location>
</feature>
<feature type="region of interest" description="Disordered" evidence="1">
    <location>
        <begin position="68"/>
        <end position="92"/>
    </location>
</feature>
<protein>
    <submittedName>
        <fullName evidence="2">Uncharacterized protein</fullName>
    </submittedName>
</protein>
<evidence type="ECO:0000313" key="2">
    <source>
        <dbReference type="EnsemblPlants" id="QL04p005979:mrna"/>
    </source>
</evidence>
<reference evidence="2 3" key="1">
    <citation type="journal article" date="2016" name="G3 (Bethesda)">
        <title>First Draft Assembly and Annotation of the Genome of a California Endemic Oak Quercus lobata Nee (Fagaceae).</title>
        <authorList>
            <person name="Sork V.L."/>
            <person name="Fitz-Gibbon S.T."/>
            <person name="Puiu D."/>
            <person name="Crepeau M."/>
            <person name="Gugger P.F."/>
            <person name="Sherman R."/>
            <person name="Stevens K."/>
            <person name="Langley C.H."/>
            <person name="Pellegrini M."/>
            <person name="Salzberg S.L."/>
        </authorList>
    </citation>
    <scope>NUCLEOTIDE SEQUENCE [LARGE SCALE GENOMIC DNA]</scope>
    <source>
        <strain evidence="2 3">cv. SW786</strain>
    </source>
</reference>
<organism evidence="2 3">
    <name type="scientific">Quercus lobata</name>
    <name type="common">Valley oak</name>
    <dbReference type="NCBI Taxonomy" id="97700"/>
    <lineage>
        <taxon>Eukaryota</taxon>
        <taxon>Viridiplantae</taxon>
        <taxon>Streptophyta</taxon>
        <taxon>Embryophyta</taxon>
        <taxon>Tracheophyta</taxon>
        <taxon>Spermatophyta</taxon>
        <taxon>Magnoliopsida</taxon>
        <taxon>eudicotyledons</taxon>
        <taxon>Gunneridae</taxon>
        <taxon>Pentapetalae</taxon>
        <taxon>rosids</taxon>
        <taxon>fabids</taxon>
        <taxon>Fagales</taxon>
        <taxon>Fagaceae</taxon>
        <taxon>Quercus</taxon>
    </lineage>
</organism>
<reference evidence="2" key="2">
    <citation type="submission" date="2021-01" db="UniProtKB">
        <authorList>
            <consortium name="EnsemblPlants"/>
        </authorList>
    </citation>
    <scope>IDENTIFICATION</scope>
</reference>
<sequence>MKLELINDYRITVDALKVINANQLIQKCKGRQSQIFPDNYRACIDFLRLLWKGSRAIFAKTQELCSPYQERKADEEDPTVSSKNKKEDPTGLNVTSKQKALEYFSGCFDILKFVSMPIPVMLGYGELLSPQQYFEKGTNPLLTPIQENKNEEDLDEDSSLDRWLYMWNIDENKPPEEDLSKHPPSDQPEEKENKKDEGFAQLVEKNENILKKDEG</sequence>
<dbReference type="EMBL" id="LRBV02000004">
    <property type="status" value="NOT_ANNOTATED_CDS"/>
    <property type="molecule type" value="Genomic_DNA"/>
</dbReference>
<dbReference type="InParanoid" id="A0A7N2LD09"/>
<name>A0A7N2LD09_QUELO</name>